<accession>A0A841EFA2</accession>
<dbReference type="AlphaFoldDB" id="A0A841EFA2"/>
<dbReference type="EMBL" id="JACHLY010000001">
    <property type="protein sequence ID" value="MBB6000009.1"/>
    <property type="molecule type" value="Genomic_DNA"/>
</dbReference>
<keyword evidence="2" id="KW-1185">Reference proteome</keyword>
<name>A0A841EFA2_9ACTN</name>
<organism evidence="1 2">
    <name type="scientific">Streptomonospora salina</name>
    <dbReference type="NCBI Taxonomy" id="104205"/>
    <lineage>
        <taxon>Bacteria</taxon>
        <taxon>Bacillati</taxon>
        <taxon>Actinomycetota</taxon>
        <taxon>Actinomycetes</taxon>
        <taxon>Streptosporangiales</taxon>
        <taxon>Nocardiopsidaceae</taxon>
        <taxon>Streptomonospora</taxon>
    </lineage>
</organism>
<evidence type="ECO:0000313" key="1">
    <source>
        <dbReference type="EMBL" id="MBB6000009.1"/>
    </source>
</evidence>
<gene>
    <name evidence="1" type="ORF">HNR25_003760</name>
</gene>
<protein>
    <submittedName>
        <fullName evidence="1">Putative transposase YbfD/YdcC</fullName>
    </submittedName>
</protein>
<reference evidence="1 2" key="1">
    <citation type="submission" date="2020-08" db="EMBL/GenBank/DDBJ databases">
        <title>Sequencing the genomes of 1000 actinobacteria strains.</title>
        <authorList>
            <person name="Klenk H.-P."/>
        </authorList>
    </citation>
    <scope>NUCLEOTIDE SEQUENCE [LARGE SCALE GENOMIC DNA]</scope>
    <source>
        <strain evidence="1 2">DSM 44593</strain>
    </source>
</reference>
<comment type="caution">
    <text evidence="1">The sequence shown here is derived from an EMBL/GenBank/DDBJ whole genome shotgun (WGS) entry which is preliminary data.</text>
</comment>
<proteinExistence type="predicted"/>
<sequence length="154" mass="16803">MTSAVSTCPARLALRVHRRRKQTGKRENRETVYAVTSADAHQATAGELARWVRGHWIVENSSHHIRDVTFGEDASTVHAGSAPRVMATVRNLAIGALKTLKVDNIAKTTRAIRDDPARALPIYGITSDRTLQKLERALPRLPTATASDSASQSV</sequence>
<dbReference type="RefSeq" id="WP_221457717.1">
    <property type="nucleotide sequence ID" value="NZ_BAABKT010000027.1"/>
</dbReference>
<evidence type="ECO:0000313" key="2">
    <source>
        <dbReference type="Proteomes" id="UP000578077"/>
    </source>
</evidence>
<dbReference type="Proteomes" id="UP000578077">
    <property type="component" value="Unassembled WGS sequence"/>
</dbReference>